<name>A0A4C1WKM2_EUMVA</name>
<protein>
    <submittedName>
        <fullName evidence="2">Uncharacterized protein</fullName>
    </submittedName>
</protein>
<dbReference type="AlphaFoldDB" id="A0A4C1WKM2"/>
<dbReference type="EMBL" id="BGZK01000580">
    <property type="protein sequence ID" value="GBP51400.1"/>
    <property type="molecule type" value="Genomic_DNA"/>
</dbReference>
<gene>
    <name evidence="2" type="ORF">EVAR_38794_1</name>
</gene>
<evidence type="ECO:0000313" key="3">
    <source>
        <dbReference type="Proteomes" id="UP000299102"/>
    </source>
</evidence>
<dbReference type="Proteomes" id="UP000299102">
    <property type="component" value="Unassembled WGS sequence"/>
</dbReference>
<feature type="region of interest" description="Disordered" evidence="1">
    <location>
        <begin position="92"/>
        <end position="136"/>
    </location>
</feature>
<proteinExistence type="predicted"/>
<accession>A0A4C1WKM2</accession>
<evidence type="ECO:0000256" key="1">
    <source>
        <dbReference type="SAM" id="MobiDB-lite"/>
    </source>
</evidence>
<evidence type="ECO:0000313" key="2">
    <source>
        <dbReference type="EMBL" id="GBP51400.1"/>
    </source>
</evidence>
<keyword evidence="3" id="KW-1185">Reference proteome</keyword>
<sequence length="150" mass="16421">MGRPTIRAAHKSHPYCNSNIRIAYKRFGRVSLICSKELKSSVTLSWTPLSEPNQTLISTLESAARPHSRPRTLSTAGAQQAVDSFHGELTKRPSQIALRTQQKWDSSPGGGAAPRPARPARRPGGVRAGGAPGWRTIARRWTQPDYLLAD</sequence>
<reference evidence="2 3" key="1">
    <citation type="journal article" date="2019" name="Commun. Biol.">
        <title>The bagworm genome reveals a unique fibroin gene that provides high tensile strength.</title>
        <authorList>
            <person name="Kono N."/>
            <person name="Nakamura H."/>
            <person name="Ohtoshi R."/>
            <person name="Tomita M."/>
            <person name="Numata K."/>
            <person name="Arakawa K."/>
        </authorList>
    </citation>
    <scope>NUCLEOTIDE SEQUENCE [LARGE SCALE GENOMIC DNA]</scope>
</reference>
<comment type="caution">
    <text evidence="2">The sequence shown here is derived from an EMBL/GenBank/DDBJ whole genome shotgun (WGS) entry which is preliminary data.</text>
</comment>
<organism evidence="2 3">
    <name type="scientific">Eumeta variegata</name>
    <name type="common">Bagworm moth</name>
    <name type="synonym">Eumeta japonica</name>
    <dbReference type="NCBI Taxonomy" id="151549"/>
    <lineage>
        <taxon>Eukaryota</taxon>
        <taxon>Metazoa</taxon>
        <taxon>Ecdysozoa</taxon>
        <taxon>Arthropoda</taxon>
        <taxon>Hexapoda</taxon>
        <taxon>Insecta</taxon>
        <taxon>Pterygota</taxon>
        <taxon>Neoptera</taxon>
        <taxon>Endopterygota</taxon>
        <taxon>Lepidoptera</taxon>
        <taxon>Glossata</taxon>
        <taxon>Ditrysia</taxon>
        <taxon>Tineoidea</taxon>
        <taxon>Psychidae</taxon>
        <taxon>Oiketicinae</taxon>
        <taxon>Eumeta</taxon>
    </lineage>
</organism>